<dbReference type="PRINTS" id="PR01837">
    <property type="entry name" value="MGTCSAPBPROT"/>
</dbReference>
<dbReference type="GO" id="GO:0008168">
    <property type="term" value="F:methyltransferase activity"/>
    <property type="evidence" value="ECO:0007669"/>
    <property type="project" value="UniProtKB-KW"/>
</dbReference>
<evidence type="ECO:0000256" key="1">
    <source>
        <dbReference type="ARBA" id="ARBA00004651"/>
    </source>
</evidence>
<feature type="transmembrane region" description="Helical" evidence="7">
    <location>
        <begin position="43"/>
        <end position="64"/>
    </location>
</feature>
<evidence type="ECO:0000256" key="7">
    <source>
        <dbReference type="SAM" id="Phobius"/>
    </source>
</evidence>
<dbReference type="InterPro" id="IPR003416">
    <property type="entry name" value="MgtC/SapB/SrpB/YhiD_fam"/>
</dbReference>
<gene>
    <name evidence="9" type="ORF">MM35RIKEN_01360</name>
</gene>
<evidence type="ECO:0000259" key="8">
    <source>
        <dbReference type="Pfam" id="PF02308"/>
    </source>
</evidence>
<dbReference type="AlphaFoldDB" id="A0A810PPM7"/>
<dbReference type="Pfam" id="PF02308">
    <property type="entry name" value="MgtC"/>
    <property type="match status" value="1"/>
</dbReference>
<accession>A0A810PPM7</accession>
<dbReference type="EMBL" id="AP023415">
    <property type="protein sequence ID" value="BCK77944.1"/>
    <property type="molecule type" value="Genomic_DNA"/>
</dbReference>
<dbReference type="RefSeq" id="WP_212818423.1">
    <property type="nucleotide sequence ID" value="NZ_AP023415.1"/>
</dbReference>
<organism evidence="9 10">
    <name type="scientific">Vescimonas fastidiosa</name>
    <dbReference type="NCBI Taxonomy" id="2714353"/>
    <lineage>
        <taxon>Bacteria</taxon>
        <taxon>Bacillati</taxon>
        <taxon>Bacillota</taxon>
        <taxon>Clostridia</taxon>
        <taxon>Eubacteriales</taxon>
        <taxon>Oscillospiraceae</taxon>
        <taxon>Vescimonas</taxon>
    </lineage>
</organism>
<comment type="subcellular location">
    <subcellularLocation>
        <location evidence="1">Cell membrane</location>
        <topology evidence="1">Multi-pass membrane protein</topology>
    </subcellularLocation>
</comment>
<keyword evidence="5 7" id="KW-1133">Transmembrane helix</keyword>
<dbReference type="PANTHER" id="PTHR33778:SF1">
    <property type="entry name" value="MAGNESIUM TRANSPORTER YHID-RELATED"/>
    <property type="match status" value="1"/>
</dbReference>
<keyword evidence="6 7" id="KW-0472">Membrane</keyword>
<dbReference type="GO" id="GO:0032259">
    <property type="term" value="P:methylation"/>
    <property type="evidence" value="ECO:0007669"/>
    <property type="project" value="UniProtKB-KW"/>
</dbReference>
<protein>
    <submittedName>
        <fullName evidence="9">Methyltransferase</fullName>
    </submittedName>
</protein>
<feature type="transmembrane region" description="Helical" evidence="7">
    <location>
        <begin position="12"/>
        <end position="31"/>
    </location>
</feature>
<dbReference type="InterPro" id="IPR049177">
    <property type="entry name" value="MgtC_SapB_SrpB_YhiD_N"/>
</dbReference>
<evidence type="ECO:0000256" key="6">
    <source>
        <dbReference type="ARBA" id="ARBA00023136"/>
    </source>
</evidence>
<dbReference type="Proteomes" id="UP000681343">
    <property type="component" value="Chromosome"/>
</dbReference>
<keyword evidence="9" id="KW-0808">Transferase</keyword>
<comment type="similarity">
    <text evidence="2">Belongs to the MgtC/SapB family.</text>
</comment>
<keyword evidence="10" id="KW-1185">Reference proteome</keyword>
<evidence type="ECO:0000256" key="2">
    <source>
        <dbReference type="ARBA" id="ARBA00009298"/>
    </source>
</evidence>
<dbReference type="GO" id="GO:0005886">
    <property type="term" value="C:plasma membrane"/>
    <property type="evidence" value="ECO:0007669"/>
    <property type="project" value="UniProtKB-SubCell"/>
</dbReference>
<evidence type="ECO:0000256" key="3">
    <source>
        <dbReference type="ARBA" id="ARBA00022475"/>
    </source>
</evidence>
<evidence type="ECO:0000256" key="4">
    <source>
        <dbReference type="ARBA" id="ARBA00022692"/>
    </source>
</evidence>
<evidence type="ECO:0000256" key="5">
    <source>
        <dbReference type="ARBA" id="ARBA00022989"/>
    </source>
</evidence>
<feature type="transmembrane region" description="Helical" evidence="7">
    <location>
        <begin position="100"/>
        <end position="117"/>
    </location>
</feature>
<proteinExistence type="inferred from homology"/>
<feature type="domain" description="MgtC/SapB/SrpB/YhiD N-terminal" evidence="8">
    <location>
        <begin position="20"/>
        <end position="146"/>
    </location>
</feature>
<evidence type="ECO:0000313" key="10">
    <source>
        <dbReference type="Proteomes" id="UP000681343"/>
    </source>
</evidence>
<reference evidence="9" key="1">
    <citation type="submission" date="2020-09" db="EMBL/GenBank/DDBJ databases">
        <title>New species isolated from human feces.</title>
        <authorList>
            <person name="Kitahara M."/>
            <person name="Shigeno Y."/>
            <person name="Shime M."/>
            <person name="Matsumoto Y."/>
            <person name="Nakamura S."/>
            <person name="Motooka D."/>
            <person name="Fukuoka S."/>
            <person name="Nishikawa H."/>
            <person name="Benno Y."/>
        </authorList>
    </citation>
    <scope>NUCLEOTIDE SEQUENCE</scope>
    <source>
        <strain evidence="9">MM35</strain>
    </source>
</reference>
<sequence length="229" mass="24414">MAHFLTLLQENNLLSTVLRLLLAAVLGGLIGTERGAKGRAAGMRTHIIVCIGAAMTALVGLYTTDVLGQSSDPMRLSAQVISGIGFLGGGMILIRGRHRITGLTTAAGLWTTAAIGLAAGVGFYTGAIAASALLLLTNILLPHIEREKSLTRDVIYAEVDREGCINEFLELMKARYAIDSVRVVAARSNLPGHIGLELDVPAASKIKTEDIYKQIRELPYVAFAMEQTD</sequence>
<dbReference type="PANTHER" id="PTHR33778">
    <property type="entry name" value="PROTEIN MGTC"/>
    <property type="match status" value="1"/>
</dbReference>
<keyword evidence="4 7" id="KW-0812">Transmembrane</keyword>
<keyword evidence="3" id="KW-1003">Cell membrane</keyword>
<evidence type="ECO:0000313" key="9">
    <source>
        <dbReference type="EMBL" id="BCK77944.1"/>
    </source>
</evidence>
<feature type="transmembrane region" description="Helical" evidence="7">
    <location>
        <begin position="76"/>
        <end position="93"/>
    </location>
</feature>
<name>A0A810PPM7_9FIRM</name>
<keyword evidence="9" id="KW-0489">Methyltransferase</keyword>
<dbReference type="KEGG" id="vfa:MM35RIKEN_01360"/>